<sequence>MSEEPTRPLPVLTEADTAEFWRACGEHRLTYGTASDGEVVFFPRRTEGGTVHESAGRGVVYTFTVVRRHGHPYFRSRAPYVVAYVDLDEGFRMMAEVDADPAAVHVGMRVEVGWEDHEETAVPVFRPARTLAT</sequence>
<dbReference type="Proteomes" id="UP001500804">
    <property type="component" value="Unassembled WGS sequence"/>
</dbReference>
<proteinExistence type="predicted"/>
<name>A0ABP9N6X6_9PSEU</name>
<organism evidence="2 3">
    <name type="scientific">Pseudonocardia adelaidensis</name>
    <dbReference type="NCBI Taxonomy" id="648754"/>
    <lineage>
        <taxon>Bacteria</taxon>
        <taxon>Bacillati</taxon>
        <taxon>Actinomycetota</taxon>
        <taxon>Actinomycetes</taxon>
        <taxon>Pseudonocardiales</taxon>
        <taxon>Pseudonocardiaceae</taxon>
        <taxon>Pseudonocardia</taxon>
    </lineage>
</organism>
<protein>
    <submittedName>
        <fullName evidence="2">Zn-ribbon domain-containing OB-fold protein</fullName>
    </submittedName>
</protein>
<feature type="domain" description="ChsH2 C-terminal OB-fold" evidence="1">
    <location>
        <begin position="53"/>
        <end position="114"/>
    </location>
</feature>
<reference evidence="3" key="1">
    <citation type="journal article" date="2019" name="Int. J. Syst. Evol. Microbiol.">
        <title>The Global Catalogue of Microorganisms (GCM) 10K type strain sequencing project: providing services to taxonomists for standard genome sequencing and annotation.</title>
        <authorList>
            <consortium name="The Broad Institute Genomics Platform"/>
            <consortium name="The Broad Institute Genome Sequencing Center for Infectious Disease"/>
            <person name="Wu L."/>
            <person name="Ma J."/>
        </authorList>
    </citation>
    <scope>NUCLEOTIDE SEQUENCE [LARGE SCALE GENOMIC DNA]</scope>
    <source>
        <strain evidence="3">JCM 18302</strain>
    </source>
</reference>
<evidence type="ECO:0000313" key="3">
    <source>
        <dbReference type="Proteomes" id="UP001500804"/>
    </source>
</evidence>
<dbReference type="EMBL" id="BAABJO010000001">
    <property type="protein sequence ID" value="GAA5111015.1"/>
    <property type="molecule type" value="Genomic_DNA"/>
</dbReference>
<gene>
    <name evidence="2" type="ORF">GCM10023320_03410</name>
</gene>
<comment type="caution">
    <text evidence="2">The sequence shown here is derived from an EMBL/GenBank/DDBJ whole genome shotgun (WGS) entry which is preliminary data.</text>
</comment>
<dbReference type="InterPro" id="IPR052513">
    <property type="entry name" value="Thioester_dehydratase-like"/>
</dbReference>
<dbReference type="PANTHER" id="PTHR34075:SF5">
    <property type="entry name" value="BLR3430 PROTEIN"/>
    <property type="match status" value="1"/>
</dbReference>
<keyword evidence="3" id="KW-1185">Reference proteome</keyword>
<dbReference type="InterPro" id="IPR012340">
    <property type="entry name" value="NA-bd_OB-fold"/>
</dbReference>
<evidence type="ECO:0000313" key="2">
    <source>
        <dbReference type="EMBL" id="GAA5111015.1"/>
    </source>
</evidence>
<evidence type="ECO:0000259" key="1">
    <source>
        <dbReference type="Pfam" id="PF01796"/>
    </source>
</evidence>
<dbReference type="Pfam" id="PF01796">
    <property type="entry name" value="OB_ChsH2_C"/>
    <property type="match status" value="1"/>
</dbReference>
<dbReference type="InterPro" id="IPR002878">
    <property type="entry name" value="ChsH2_C"/>
</dbReference>
<dbReference type="SUPFAM" id="SSF50249">
    <property type="entry name" value="Nucleic acid-binding proteins"/>
    <property type="match status" value="1"/>
</dbReference>
<accession>A0ABP9N6X6</accession>
<dbReference type="RefSeq" id="WP_345602728.1">
    <property type="nucleotide sequence ID" value="NZ_BAABJO010000001.1"/>
</dbReference>
<dbReference type="PANTHER" id="PTHR34075">
    <property type="entry name" value="BLR3430 PROTEIN"/>
    <property type="match status" value="1"/>
</dbReference>